<dbReference type="Gene3D" id="3.40.630.30">
    <property type="match status" value="1"/>
</dbReference>
<dbReference type="InterPro" id="IPR016181">
    <property type="entry name" value="Acyl_CoA_acyltransferase"/>
</dbReference>
<dbReference type="Pfam" id="PF13302">
    <property type="entry name" value="Acetyltransf_3"/>
    <property type="match status" value="1"/>
</dbReference>
<dbReference type="SUPFAM" id="SSF55729">
    <property type="entry name" value="Acyl-CoA N-acyltransferases (Nat)"/>
    <property type="match status" value="1"/>
</dbReference>
<dbReference type="InterPro" id="IPR000182">
    <property type="entry name" value="GNAT_dom"/>
</dbReference>
<accession>A0A167MXB7</accession>
<comment type="caution">
    <text evidence="2">The sequence shown here is derived from an EMBL/GenBank/DDBJ whole genome shotgun (WGS) entry which is preliminary data.</text>
</comment>
<sequence length="172" mass="19162">MKPLLQTARLDLYSCQSLMTNPHNAAVITGILTPDTAAFLPADWQICPAAKHAFDWLSNKLIDCEIYLALPTGAMEHESLELQNVPLGLFIVHLEQSIAHIGYLINAQYWHQGYGTELLCGCLTYLRTHSLVKTVYAGVDPNNLGSVRTLEKCNFQLVSKGPQQNTFYTLNL</sequence>
<evidence type="ECO:0000313" key="2">
    <source>
        <dbReference type="EMBL" id="KZN67097.1"/>
    </source>
</evidence>
<evidence type="ECO:0000313" key="3">
    <source>
        <dbReference type="Proteomes" id="UP000076661"/>
    </source>
</evidence>
<dbReference type="Proteomes" id="UP000076661">
    <property type="component" value="Unassembled WGS sequence"/>
</dbReference>
<dbReference type="PATRIC" id="fig|1365257.3.peg.2679"/>
<dbReference type="InterPro" id="IPR051531">
    <property type="entry name" value="N-acetyltransferase"/>
</dbReference>
<dbReference type="AlphaFoldDB" id="A0A167MXB7"/>
<dbReference type="PROSITE" id="PS51186">
    <property type="entry name" value="GNAT"/>
    <property type="match status" value="1"/>
</dbReference>
<dbReference type="EMBL" id="AUXX01000016">
    <property type="protein sequence ID" value="KZN67097.1"/>
    <property type="molecule type" value="Genomic_DNA"/>
</dbReference>
<dbReference type="GO" id="GO:0016747">
    <property type="term" value="F:acyltransferase activity, transferring groups other than amino-acyl groups"/>
    <property type="evidence" value="ECO:0007669"/>
    <property type="project" value="InterPro"/>
</dbReference>
<dbReference type="PANTHER" id="PTHR43792:SF1">
    <property type="entry name" value="N-ACETYLTRANSFERASE DOMAIN-CONTAINING PROTEIN"/>
    <property type="match status" value="1"/>
</dbReference>
<organism evidence="2 3">
    <name type="scientific">Pseudoalteromonas luteoviolacea S4060-1</name>
    <dbReference type="NCBI Taxonomy" id="1365257"/>
    <lineage>
        <taxon>Bacteria</taxon>
        <taxon>Pseudomonadati</taxon>
        <taxon>Pseudomonadota</taxon>
        <taxon>Gammaproteobacteria</taxon>
        <taxon>Alteromonadales</taxon>
        <taxon>Pseudoalteromonadaceae</taxon>
        <taxon>Pseudoalteromonas</taxon>
    </lineage>
</organism>
<reference evidence="2 3" key="1">
    <citation type="submission" date="2013-07" db="EMBL/GenBank/DDBJ databases">
        <title>Comparative Genomic and Metabolomic Analysis of Twelve Strains of Pseudoalteromonas luteoviolacea.</title>
        <authorList>
            <person name="Vynne N.G."/>
            <person name="Mansson M."/>
            <person name="Gram L."/>
        </authorList>
    </citation>
    <scope>NUCLEOTIDE SEQUENCE [LARGE SCALE GENOMIC DNA]</scope>
    <source>
        <strain evidence="2 3">S4060-1</strain>
    </source>
</reference>
<evidence type="ECO:0000259" key="1">
    <source>
        <dbReference type="PROSITE" id="PS51186"/>
    </source>
</evidence>
<protein>
    <recommendedName>
        <fullName evidence="1">N-acetyltransferase domain-containing protein</fullName>
    </recommendedName>
</protein>
<name>A0A167MXB7_9GAMM</name>
<dbReference type="PANTHER" id="PTHR43792">
    <property type="entry name" value="GNAT FAMILY, PUTATIVE (AFU_ORTHOLOGUE AFUA_3G00765)-RELATED-RELATED"/>
    <property type="match status" value="1"/>
</dbReference>
<dbReference type="CDD" id="cd04301">
    <property type="entry name" value="NAT_SF"/>
    <property type="match status" value="1"/>
</dbReference>
<gene>
    <name evidence="2" type="ORF">N478_19955</name>
</gene>
<feature type="domain" description="N-acetyltransferase" evidence="1">
    <location>
        <begin position="34"/>
        <end position="172"/>
    </location>
</feature>
<proteinExistence type="predicted"/>
<dbReference type="RefSeq" id="WP_063381345.1">
    <property type="nucleotide sequence ID" value="NZ_AUXX01000016.1"/>
</dbReference>